<name>A0A095B271_9PROT</name>
<dbReference type="PIRSF" id="PIRSF016578">
    <property type="entry name" value="HsaA"/>
    <property type="match status" value="1"/>
</dbReference>
<dbReference type="PANTHER" id="PTHR43884:SF12">
    <property type="entry name" value="ISOVALERYL-COA DEHYDROGENASE, MITOCHONDRIAL-RELATED"/>
    <property type="match status" value="1"/>
</dbReference>
<evidence type="ECO:0000313" key="4">
    <source>
        <dbReference type="Proteomes" id="UP000029448"/>
    </source>
</evidence>
<keyword evidence="1" id="KW-0560">Oxidoreductase</keyword>
<dbReference type="GO" id="GO:0050660">
    <property type="term" value="F:flavin adenine dinucleotide binding"/>
    <property type="evidence" value="ECO:0007669"/>
    <property type="project" value="InterPro"/>
</dbReference>
<dbReference type="STRING" id="104102.AtDm6_1962"/>
<dbReference type="SUPFAM" id="SSF47203">
    <property type="entry name" value="Acyl-CoA dehydrogenase C-terminal domain-like"/>
    <property type="match status" value="1"/>
</dbReference>
<organism evidence="3 4">
    <name type="scientific">Acetobacter tropicalis</name>
    <dbReference type="NCBI Taxonomy" id="104102"/>
    <lineage>
        <taxon>Bacteria</taxon>
        <taxon>Pseudomonadati</taxon>
        <taxon>Pseudomonadota</taxon>
        <taxon>Alphaproteobacteria</taxon>
        <taxon>Acetobacterales</taxon>
        <taxon>Acetobacteraceae</taxon>
        <taxon>Acetobacter</taxon>
    </lineage>
</organism>
<comment type="caution">
    <text evidence="3">The sequence shown here is derived from an EMBL/GenBank/DDBJ whole genome shotgun (WGS) entry which is preliminary data.</text>
</comment>
<dbReference type="GO" id="GO:0003995">
    <property type="term" value="F:acyl-CoA dehydrogenase activity"/>
    <property type="evidence" value="ECO:0007669"/>
    <property type="project" value="TreeGrafter"/>
</dbReference>
<dbReference type="SUPFAM" id="SSF56645">
    <property type="entry name" value="Acyl-CoA dehydrogenase NM domain-like"/>
    <property type="match status" value="1"/>
</dbReference>
<evidence type="ECO:0000259" key="2">
    <source>
        <dbReference type="Pfam" id="PF08028"/>
    </source>
</evidence>
<dbReference type="InterPro" id="IPR036250">
    <property type="entry name" value="AcylCo_DH-like_C"/>
</dbReference>
<dbReference type="PANTHER" id="PTHR43884">
    <property type="entry name" value="ACYL-COA DEHYDROGENASE"/>
    <property type="match status" value="1"/>
</dbReference>
<proteinExistence type="predicted"/>
<dbReference type="Gene3D" id="1.20.140.10">
    <property type="entry name" value="Butyryl-CoA Dehydrogenase, subunit A, domain 3"/>
    <property type="match status" value="1"/>
</dbReference>
<feature type="domain" description="Acyl-CoA dehydrogenase C-terminal" evidence="2">
    <location>
        <begin position="236"/>
        <end position="364"/>
    </location>
</feature>
<dbReference type="AlphaFoldDB" id="A0A095B271"/>
<dbReference type="Gene3D" id="2.40.110.10">
    <property type="entry name" value="Butyryl-CoA Dehydrogenase, subunit A, domain 2"/>
    <property type="match status" value="1"/>
</dbReference>
<protein>
    <submittedName>
        <fullName evidence="3">Pigment protein</fullName>
    </submittedName>
</protein>
<dbReference type="PATRIC" id="fig|104102.7.peg.1940"/>
<dbReference type="Proteomes" id="UP000029448">
    <property type="component" value="Unassembled WGS sequence"/>
</dbReference>
<dbReference type="InterPro" id="IPR009100">
    <property type="entry name" value="AcylCoA_DH/oxidase_NM_dom_sf"/>
</dbReference>
<dbReference type="InterPro" id="IPR013107">
    <property type="entry name" value="Acyl-CoA_DH_C"/>
</dbReference>
<dbReference type="Gene3D" id="1.10.540.10">
    <property type="entry name" value="Acyl-CoA dehydrogenase/oxidase, N-terminal domain"/>
    <property type="match status" value="1"/>
</dbReference>
<dbReference type="InterPro" id="IPR037069">
    <property type="entry name" value="AcylCoA_DH/ox_N_sf"/>
</dbReference>
<gene>
    <name evidence="3" type="ORF">AtDm6_1962</name>
</gene>
<evidence type="ECO:0000256" key="1">
    <source>
        <dbReference type="ARBA" id="ARBA00023002"/>
    </source>
</evidence>
<keyword evidence="4" id="KW-1185">Reference proteome</keyword>
<sequence>MNMLKENPSTADLFSSEGFLEELLVTIRNRALEFRSLRRIPDDIIVGFQKAGVYRALVCRQFGGMEVSPMMFLELIEKIAHADASAGWVASFGVSATYLAALPIPTLEKIYRDGPDVVFAGAIFPPQKAKVSADGFLVSGRWPYASGCPGASLIGVGIAVDGESGGLPRTAVMPASAVHIDPTWNTIGLAGTGSHDVVVEDVFVPEDWTFIRGGKPNIEAPIYDYPSLGLAAQVLTVVGLGCASRALDEVREMAERRRSITGAPTMADRPYVQAVVGEVEAKLASARAFFYDTTVRTWSLLTQGDVVSEEDANRVRLAATHVAQEAFEVARMCFTLGGIAAVQTDHILGRCFQDCAVVAQHAFMARGNYEAAGRVSLGRGGRPGYP</sequence>
<evidence type="ECO:0000313" key="3">
    <source>
        <dbReference type="EMBL" id="KGB23093.1"/>
    </source>
</evidence>
<dbReference type="EMBL" id="JOKM01000071">
    <property type="protein sequence ID" value="KGB23093.1"/>
    <property type="molecule type" value="Genomic_DNA"/>
</dbReference>
<dbReference type="InterPro" id="IPR046373">
    <property type="entry name" value="Acyl-CoA_Oxase/DH_mid-dom_sf"/>
</dbReference>
<reference evidence="3 4" key="1">
    <citation type="submission" date="2014-06" db="EMBL/GenBank/DDBJ databases">
        <title>Functional and comparative genomic analyses of the Drosophila gut microbiota identify candidate symbiosis factors.</title>
        <authorList>
            <person name="Newell P.D."/>
            <person name="Chaston J.M."/>
            <person name="Douglas A.E."/>
        </authorList>
    </citation>
    <scope>NUCLEOTIDE SEQUENCE [LARGE SCALE GENOMIC DNA]</scope>
    <source>
        <strain evidence="3 4">DmCS_006</strain>
    </source>
</reference>
<dbReference type="Pfam" id="PF08028">
    <property type="entry name" value="Acyl-CoA_dh_2"/>
    <property type="match status" value="1"/>
</dbReference>
<accession>A0A095B271</accession>